<evidence type="ECO:0000313" key="2">
    <source>
        <dbReference type="EMBL" id="CAB4742202.1"/>
    </source>
</evidence>
<proteinExistence type="predicted"/>
<feature type="domain" description="Glutamine amidotransferase" evidence="1">
    <location>
        <begin position="25"/>
        <end position="187"/>
    </location>
</feature>
<dbReference type="Pfam" id="PF00117">
    <property type="entry name" value="GATase"/>
    <property type="match status" value="1"/>
</dbReference>
<evidence type="ECO:0000259" key="1">
    <source>
        <dbReference type="Pfam" id="PF00117"/>
    </source>
</evidence>
<name>A0A6J6T4R9_9ZZZZ</name>
<dbReference type="SUPFAM" id="SSF52317">
    <property type="entry name" value="Class I glutamine amidotransferase-like"/>
    <property type="match status" value="1"/>
</dbReference>
<dbReference type="PANTHER" id="PTHR42695">
    <property type="entry name" value="GLUTAMINE AMIDOTRANSFERASE YLR126C-RELATED"/>
    <property type="match status" value="1"/>
</dbReference>
<dbReference type="InterPro" id="IPR029062">
    <property type="entry name" value="Class_I_gatase-like"/>
</dbReference>
<dbReference type="InterPro" id="IPR017926">
    <property type="entry name" value="GATASE"/>
</dbReference>
<dbReference type="InterPro" id="IPR044992">
    <property type="entry name" value="ChyE-like"/>
</dbReference>
<dbReference type="AlphaFoldDB" id="A0A6J6T4R9"/>
<dbReference type="EMBL" id="CAEZYS010000149">
    <property type="protein sequence ID" value="CAB4742202.1"/>
    <property type="molecule type" value="Genomic_DNA"/>
</dbReference>
<dbReference type="PROSITE" id="PS51273">
    <property type="entry name" value="GATASE_TYPE_1"/>
    <property type="match status" value="1"/>
</dbReference>
<protein>
    <submittedName>
        <fullName evidence="2">Unannotated protein</fullName>
    </submittedName>
</protein>
<dbReference type="PRINTS" id="PR00097">
    <property type="entry name" value="ANTSNTHASEII"/>
</dbReference>
<organism evidence="2">
    <name type="scientific">freshwater metagenome</name>
    <dbReference type="NCBI Taxonomy" id="449393"/>
    <lineage>
        <taxon>unclassified sequences</taxon>
        <taxon>metagenomes</taxon>
        <taxon>ecological metagenomes</taxon>
    </lineage>
</organism>
<accession>A0A6J6T4R9</accession>
<dbReference type="GO" id="GO:0005829">
    <property type="term" value="C:cytosol"/>
    <property type="evidence" value="ECO:0007669"/>
    <property type="project" value="TreeGrafter"/>
</dbReference>
<dbReference type="CDD" id="cd01741">
    <property type="entry name" value="GATase1_1"/>
    <property type="match status" value="1"/>
</dbReference>
<gene>
    <name evidence="2" type="ORF">UFOPK2782_00983</name>
</gene>
<reference evidence="2" key="1">
    <citation type="submission" date="2020-05" db="EMBL/GenBank/DDBJ databases">
        <authorList>
            <person name="Chiriac C."/>
            <person name="Salcher M."/>
            <person name="Ghai R."/>
            <person name="Kavagutti S V."/>
        </authorList>
    </citation>
    <scope>NUCLEOTIDE SEQUENCE</scope>
</reference>
<dbReference type="Gene3D" id="3.40.50.880">
    <property type="match status" value="1"/>
</dbReference>
<dbReference type="PANTHER" id="PTHR42695:SF5">
    <property type="entry name" value="GLUTAMINE AMIDOTRANSFERASE YLR126C-RELATED"/>
    <property type="match status" value="1"/>
</dbReference>
<sequence>MSTSPSKTILAIQNDETDPPHLVGRWLMELGFEIKILRAYAGESVPTTVPENIVGLIPLGGHMGALDDHVAPWLPNERALLADAVASDIPVFAICLGTQLLAAAIGGKVTRAKIVEIGAKEIFPSPAAATDSIFNFAGPLPVTQWHEDEVSTLPPGAVTLASSPACANQIYRVGENSYGVQFHPEADLAIVAKWEEHADHAFQTSGVSSALPEYQAKVDEITSTWRPFIQAWGMKVLSHVK</sequence>